<gene>
    <name evidence="1" type="ORF">LCGC14_2172260</name>
</gene>
<feature type="non-terminal residue" evidence="1">
    <location>
        <position position="173"/>
    </location>
</feature>
<comment type="caution">
    <text evidence="1">The sequence shown here is derived from an EMBL/GenBank/DDBJ whole genome shotgun (WGS) entry which is preliminary data.</text>
</comment>
<dbReference type="NCBIfam" id="TIGR01760">
    <property type="entry name" value="tape_meas_TP901"/>
    <property type="match status" value="1"/>
</dbReference>
<dbReference type="AlphaFoldDB" id="A0A0F9G2D6"/>
<dbReference type="InterPro" id="IPR010090">
    <property type="entry name" value="Phage_tape_meas"/>
</dbReference>
<organism evidence="1">
    <name type="scientific">marine sediment metagenome</name>
    <dbReference type="NCBI Taxonomy" id="412755"/>
    <lineage>
        <taxon>unclassified sequences</taxon>
        <taxon>metagenomes</taxon>
        <taxon>ecological metagenomes</taxon>
    </lineage>
</organism>
<name>A0A0F9G2D6_9ZZZZ</name>
<evidence type="ECO:0008006" key="2">
    <source>
        <dbReference type="Google" id="ProtNLM"/>
    </source>
</evidence>
<accession>A0A0F9G2D6</accession>
<sequence>MAESLGDAVLELRTDSSKFNRGLDRADARLKKLGKGFAQVGKALVGFGTVVTGVAALTIKMATDFNESMANVATLIPGNIDRVNELKDSVQALAIAHGKDTADLAKGLYQTISAFGDKAGQTVKILEINSRAAAAGLAETTQAVDLTSAITKAYGDTSAEAVAKVADLALLTV</sequence>
<protein>
    <recommendedName>
        <fullName evidence="2">Phage tail tape measure protein domain-containing protein</fullName>
    </recommendedName>
</protein>
<proteinExistence type="predicted"/>
<reference evidence="1" key="1">
    <citation type="journal article" date="2015" name="Nature">
        <title>Complex archaea that bridge the gap between prokaryotes and eukaryotes.</title>
        <authorList>
            <person name="Spang A."/>
            <person name="Saw J.H."/>
            <person name="Jorgensen S.L."/>
            <person name="Zaremba-Niedzwiedzka K."/>
            <person name="Martijn J."/>
            <person name="Lind A.E."/>
            <person name="van Eijk R."/>
            <person name="Schleper C."/>
            <person name="Guy L."/>
            <person name="Ettema T.J."/>
        </authorList>
    </citation>
    <scope>NUCLEOTIDE SEQUENCE</scope>
</reference>
<evidence type="ECO:0000313" key="1">
    <source>
        <dbReference type="EMBL" id="KKL63725.1"/>
    </source>
</evidence>
<dbReference type="EMBL" id="LAZR01028066">
    <property type="protein sequence ID" value="KKL63725.1"/>
    <property type="molecule type" value="Genomic_DNA"/>
</dbReference>